<organism evidence="2 3">
    <name type="scientific">Pholiota conissans</name>
    <dbReference type="NCBI Taxonomy" id="109636"/>
    <lineage>
        <taxon>Eukaryota</taxon>
        <taxon>Fungi</taxon>
        <taxon>Dikarya</taxon>
        <taxon>Basidiomycota</taxon>
        <taxon>Agaricomycotina</taxon>
        <taxon>Agaricomycetes</taxon>
        <taxon>Agaricomycetidae</taxon>
        <taxon>Agaricales</taxon>
        <taxon>Agaricineae</taxon>
        <taxon>Strophariaceae</taxon>
        <taxon>Pholiota</taxon>
    </lineage>
</organism>
<dbReference type="PROSITE" id="PS51257">
    <property type="entry name" value="PROKAR_LIPOPROTEIN"/>
    <property type="match status" value="1"/>
</dbReference>
<comment type="caution">
    <text evidence="2">The sequence shown here is derived from an EMBL/GenBank/DDBJ whole genome shotgun (WGS) entry which is preliminary data.</text>
</comment>
<reference evidence="2" key="1">
    <citation type="submission" date="2020-11" db="EMBL/GenBank/DDBJ databases">
        <authorList>
            <consortium name="DOE Joint Genome Institute"/>
            <person name="Ahrendt S."/>
            <person name="Riley R."/>
            <person name="Andreopoulos W."/>
            <person name="Labutti K."/>
            <person name="Pangilinan J."/>
            <person name="Ruiz-Duenas F.J."/>
            <person name="Barrasa J.M."/>
            <person name="Sanchez-Garcia M."/>
            <person name="Camarero S."/>
            <person name="Miyauchi S."/>
            <person name="Serrano A."/>
            <person name="Linde D."/>
            <person name="Babiker R."/>
            <person name="Drula E."/>
            <person name="Ayuso-Fernandez I."/>
            <person name="Pacheco R."/>
            <person name="Padilla G."/>
            <person name="Ferreira P."/>
            <person name="Barriuso J."/>
            <person name="Kellner H."/>
            <person name="Castanera R."/>
            <person name="Alfaro M."/>
            <person name="Ramirez L."/>
            <person name="Pisabarro A.G."/>
            <person name="Kuo A."/>
            <person name="Tritt A."/>
            <person name="Lipzen A."/>
            <person name="He G."/>
            <person name="Yan M."/>
            <person name="Ng V."/>
            <person name="Cullen D."/>
            <person name="Martin F."/>
            <person name="Rosso M.-N."/>
            <person name="Henrissat B."/>
            <person name="Hibbett D."/>
            <person name="Martinez A.T."/>
            <person name="Grigoriev I.V."/>
        </authorList>
    </citation>
    <scope>NUCLEOTIDE SEQUENCE</scope>
    <source>
        <strain evidence="2">CIRM-BRFM 674</strain>
    </source>
</reference>
<keyword evidence="3" id="KW-1185">Reference proteome</keyword>
<accession>A0A9P5YT89</accession>
<keyword evidence="1" id="KW-0472">Membrane</keyword>
<keyword evidence="1" id="KW-0812">Transmembrane</keyword>
<dbReference type="AlphaFoldDB" id="A0A9P5YT89"/>
<evidence type="ECO:0000313" key="3">
    <source>
        <dbReference type="Proteomes" id="UP000807469"/>
    </source>
</evidence>
<evidence type="ECO:0000256" key="1">
    <source>
        <dbReference type="SAM" id="Phobius"/>
    </source>
</evidence>
<sequence>MRYVNEYILARRLLINVTVAASTLACLTSITIIRRSNIPRRLLLHDSVNDLNNDKSSSIRSSMQILTTIPTHGGVHLQRLFSNKVHFPTTSDAYDMAITTASRGFGGVVVTATMQAMGASRGDGAGSSRIYVMSDLGRDCRICKITITRAEFKAAMWIIQTSGRPGGFCGSVIEP</sequence>
<protein>
    <submittedName>
        <fullName evidence="2">Uncharacterized protein</fullName>
    </submittedName>
</protein>
<name>A0A9P5YT89_9AGAR</name>
<keyword evidence="1" id="KW-1133">Transmembrane helix</keyword>
<feature type="transmembrane region" description="Helical" evidence="1">
    <location>
        <begin position="13"/>
        <end position="33"/>
    </location>
</feature>
<evidence type="ECO:0000313" key="2">
    <source>
        <dbReference type="EMBL" id="KAF9473521.1"/>
    </source>
</evidence>
<proteinExistence type="predicted"/>
<gene>
    <name evidence="2" type="ORF">BDN70DRAFT_377658</name>
</gene>
<dbReference type="EMBL" id="MU155436">
    <property type="protein sequence ID" value="KAF9473521.1"/>
    <property type="molecule type" value="Genomic_DNA"/>
</dbReference>
<dbReference type="Proteomes" id="UP000807469">
    <property type="component" value="Unassembled WGS sequence"/>
</dbReference>